<dbReference type="InterPro" id="IPR001791">
    <property type="entry name" value="Laminin_G"/>
</dbReference>
<feature type="disulfide bond" evidence="4">
    <location>
        <begin position="160"/>
        <end position="169"/>
    </location>
</feature>
<dbReference type="GO" id="GO:0005509">
    <property type="term" value="F:calcium ion binding"/>
    <property type="evidence" value="ECO:0007669"/>
    <property type="project" value="InterPro"/>
</dbReference>
<feature type="signal peptide" evidence="6">
    <location>
        <begin position="1"/>
        <end position="21"/>
    </location>
</feature>
<dbReference type="InterPro" id="IPR013320">
    <property type="entry name" value="ConA-like_dom_sf"/>
</dbReference>
<feature type="domain" description="Laminin G" evidence="7">
    <location>
        <begin position="438"/>
        <end position="617"/>
    </location>
</feature>
<feature type="region of interest" description="Disordered" evidence="5">
    <location>
        <begin position="85"/>
        <end position="125"/>
    </location>
</feature>
<dbReference type="OrthoDB" id="10014052at2759"/>
<dbReference type="GeneID" id="110980152"/>
<dbReference type="Gene3D" id="2.10.25.10">
    <property type="entry name" value="Laminin"/>
    <property type="match status" value="5"/>
</dbReference>
<dbReference type="PROSITE" id="PS50025">
    <property type="entry name" value="LAM_G_DOMAIN"/>
    <property type="match status" value="3"/>
</dbReference>
<dbReference type="PROSITE" id="PS50026">
    <property type="entry name" value="EGF_3"/>
    <property type="match status" value="4"/>
</dbReference>
<dbReference type="AlphaFoldDB" id="A0A8B7YL22"/>
<dbReference type="PROSITE" id="PS00022">
    <property type="entry name" value="EGF_1"/>
    <property type="match status" value="4"/>
</dbReference>
<keyword evidence="6" id="KW-0732">Signal</keyword>
<dbReference type="CDD" id="cd00110">
    <property type="entry name" value="LamG"/>
    <property type="match status" value="3"/>
</dbReference>
<sequence length="808" mass="87741">MAWCCSSLLACLMIMATTINGQKTFPGKCGMSHPCAQICKDIPGMERVKCECESGHILAANGFLCISEEDDTIDIDAETSLKEAEVTVKEEMDSKTKEQQGSGGQEIEGSGSGTDDDGQETGSGEGVLVPDPMALCQDFECQNGGTCYVDVMVDKAMCHCMQGFQGEKCATSMVIGTCQEFMCQNAGTCYIDDETSKASCHCPLGYEGEMCEQTVAIKFPSFQSHSYMEFSTPLGLYRTFQIRVDFKPEMLDGLLLFCGEKNSTDGDYFSLGLVNGKMQFNYDLGGTAPGIITSSVTVSLGKWHTVTINRDNWDGWIQVDEEKPVKGKSKGLYSKLTLRSPLYLGGHSNYTAISQTGIGTGFSGCVERLVINNVDLDMRQEPRGFGVAGVDVGECSSGLCDEGMCSNGGSCVAQSASRYLCLCPLGTGGPTCEKDVLLHIPSFNGSSHLVHQSLGKNHLSFLEIEVVFRPHQPTGVLLYSGQKFARAGDFVSLGMSDGHVEFRFDCGSGPAILRTSEPISLNEWHIAIASRTARDGTLQVDKRRVLSGMSEGAFTQLTFGSDLYIGGVDDASHISKNAEVETSFVGDIQKVIINDKPLDLIDDAIRGVNVLNADHPCIGQPCQNRGECAAQHATYSCQCPLWFQGINCEEEIDGIVKVPSFQGSSYLKFTSDWILKSVCFCMGFISHFCMWTTFFPNSYNLGGGSISILTNQTFNDGEWHIVSMQRQRASGILVVDQREGLTATSPGPTRSLDMNNGLFLGGMKDIAERSLKRYTIGFLGCIRNVLLDNETLDLYQDASEGRNVNHCA</sequence>
<dbReference type="CDD" id="cd00054">
    <property type="entry name" value="EGF_CA"/>
    <property type="match status" value="2"/>
</dbReference>
<keyword evidence="9" id="KW-1185">Reference proteome</keyword>
<name>A0A8B7YL22_ACAPL</name>
<feature type="domain" description="Laminin G" evidence="7">
    <location>
        <begin position="607"/>
        <end position="807"/>
    </location>
</feature>
<evidence type="ECO:0000313" key="9">
    <source>
        <dbReference type="Proteomes" id="UP000694845"/>
    </source>
</evidence>
<evidence type="ECO:0000256" key="4">
    <source>
        <dbReference type="PROSITE-ProRule" id="PRU00076"/>
    </source>
</evidence>
<feature type="disulfide bond" evidence="4">
    <location>
        <begin position="141"/>
        <end position="158"/>
    </location>
</feature>
<dbReference type="SMART" id="SM00181">
    <property type="entry name" value="EGF"/>
    <property type="match status" value="5"/>
</dbReference>
<feature type="domain" description="Laminin G" evidence="7">
    <location>
        <begin position="217"/>
        <end position="395"/>
    </location>
</feature>
<evidence type="ECO:0000259" key="8">
    <source>
        <dbReference type="PROSITE" id="PS50026"/>
    </source>
</evidence>
<accession>A0A8B7YL22</accession>
<protein>
    <submittedName>
        <fullName evidence="10">Pikachurin-like</fullName>
    </submittedName>
</protein>
<keyword evidence="1 4" id="KW-0245">EGF-like domain</keyword>
<dbReference type="SUPFAM" id="SSF57196">
    <property type="entry name" value="EGF/Laminin"/>
    <property type="match status" value="1"/>
</dbReference>
<feature type="disulfide bond" evidence="4">
    <location>
        <begin position="423"/>
        <end position="432"/>
    </location>
</feature>
<feature type="domain" description="EGF-like" evidence="8">
    <location>
        <begin position="613"/>
        <end position="649"/>
    </location>
</feature>
<dbReference type="SMART" id="SM00179">
    <property type="entry name" value="EGF_CA"/>
    <property type="match status" value="2"/>
</dbReference>
<dbReference type="InterPro" id="IPR050372">
    <property type="entry name" value="Neurexin-related_CASP"/>
</dbReference>
<evidence type="ECO:0000256" key="1">
    <source>
        <dbReference type="ARBA" id="ARBA00022536"/>
    </source>
</evidence>
<dbReference type="InterPro" id="IPR000742">
    <property type="entry name" value="EGF"/>
</dbReference>
<evidence type="ECO:0000256" key="3">
    <source>
        <dbReference type="ARBA" id="ARBA00023157"/>
    </source>
</evidence>
<feature type="disulfide bond" evidence="4">
    <location>
        <begin position="639"/>
        <end position="648"/>
    </location>
</feature>
<comment type="caution">
    <text evidence="4">Lacks conserved residue(s) required for the propagation of feature annotation.</text>
</comment>
<evidence type="ECO:0000256" key="6">
    <source>
        <dbReference type="SAM" id="SignalP"/>
    </source>
</evidence>
<dbReference type="PANTHER" id="PTHR15036">
    <property type="entry name" value="PIKACHURIN-LIKE PROTEIN"/>
    <property type="match status" value="1"/>
</dbReference>
<dbReference type="Proteomes" id="UP000694845">
    <property type="component" value="Unplaced"/>
</dbReference>
<dbReference type="RefSeq" id="XP_022092221.1">
    <property type="nucleotide sequence ID" value="XM_022236529.1"/>
</dbReference>
<feature type="disulfide bond" evidence="4">
    <location>
        <begin position="202"/>
        <end position="211"/>
    </location>
</feature>
<feature type="chain" id="PRO_5034512166" evidence="6">
    <location>
        <begin position="22"/>
        <end position="808"/>
    </location>
</feature>
<evidence type="ECO:0000313" key="10">
    <source>
        <dbReference type="RefSeq" id="XP_022092221.1"/>
    </source>
</evidence>
<dbReference type="GO" id="GO:0016020">
    <property type="term" value="C:membrane"/>
    <property type="evidence" value="ECO:0007669"/>
    <property type="project" value="UniProtKB-SubCell"/>
</dbReference>
<dbReference type="InterPro" id="IPR001881">
    <property type="entry name" value="EGF-like_Ca-bd_dom"/>
</dbReference>
<organism evidence="9 10">
    <name type="scientific">Acanthaster planci</name>
    <name type="common">Crown-of-thorns starfish</name>
    <dbReference type="NCBI Taxonomy" id="133434"/>
    <lineage>
        <taxon>Eukaryota</taxon>
        <taxon>Metazoa</taxon>
        <taxon>Echinodermata</taxon>
        <taxon>Eleutherozoa</taxon>
        <taxon>Asterozoa</taxon>
        <taxon>Asteroidea</taxon>
        <taxon>Valvatacea</taxon>
        <taxon>Valvatida</taxon>
        <taxon>Acanthasteridae</taxon>
        <taxon>Acanthaster</taxon>
    </lineage>
</organism>
<dbReference type="Pfam" id="PF00054">
    <property type="entry name" value="Laminin_G_1"/>
    <property type="match status" value="2"/>
</dbReference>
<dbReference type="PROSITE" id="PS01186">
    <property type="entry name" value="EGF_2"/>
    <property type="match status" value="2"/>
</dbReference>
<dbReference type="SUPFAM" id="SSF49899">
    <property type="entry name" value="Concanavalin A-like lectins/glucanases"/>
    <property type="match status" value="3"/>
</dbReference>
<evidence type="ECO:0000256" key="2">
    <source>
        <dbReference type="ARBA" id="ARBA00022737"/>
    </source>
</evidence>
<feature type="domain" description="EGF-like" evidence="8">
    <location>
        <begin position="132"/>
        <end position="170"/>
    </location>
</feature>
<feature type="disulfide bond" evidence="4">
    <location>
        <begin position="183"/>
        <end position="200"/>
    </location>
</feature>
<feature type="domain" description="EGF-like" evidence="8">
    <location>
        <begin position="396"/>
        <end position="433"/>
    </location>
</feature>
<dbReference type="Pfam" id="PF12661">
    <property type="entry name" value="hEGF"/>
    <property type="match status" value="2"/>
</dbReference>
<reference evidence="10" key="1">
    <citation type="submission" date="2025-08" db="UniProtKB">
        <authorList>
            <consortium name="RefSeq"/>
        </authorList>
    </citation>
    <scope>IDENTIFICATION</scope>
</reference>
<dbReference type="FunFam" id="2.60.120.200:FF:000034">
    <property type="entry name" value="pikachurin isoform X1"/>
    <property type="match status" value="1"/>
</dbReference>
<keyword evidence="2" id="KW-0677">Repeat</keyword>
<dbReference type="PANTHER" id="PTHR15036:SF85">
    <property type="entry name" value="SP2353, ISOFORM A"/>
    <property type="match status" value="1"/>
</dbReference>
<gene>
    <name evidence="10" type="primary">LOC110980152</name>
</gene>
<dbReference type="KEGG" id="aplc:110980152"/>
<feature type="compositionally biased region" description="Gly residues" evidence="5">
    <location>
        <begin position="101"/>
        <end position="112"/>
    </location>
</feature>
<dbReference type="OMA" id="AHKSMQV"/>
<evidence type="ECO:0000256" key="5">
    <source>
        <dbReference type="SAM" id="MobiDB-lite"/>
    </source>
</evidence>
<proteinExistence type="predicted"/>
<feature type="domain" description="EGF-like" evidence="8">
    <location>
        <begin position="174"/>
        <end position="212"/>
    </location>
</feature>
<dbReference type="Pfam" id="PF02210">
    <property type="entry name" value="Laminin_G_2"/>
    <property type="match status" value="1"/>
</dbReference>
<feature type="compositionally biased region" description="Basic and acidic residues" evidence="5">
    <location>
        <begin position="85"/>
        <end position="98"/>
    </location>
</feature>
<dbReference type="InterPro" id="IPR013032">
    <property type="entry name" value="EGF-like_CS"/>
</dbReference>
<dbReference type="SMART" id="SM00282">
    <property type="entry name" value="LamG"/>
    <property type="match status" value="3"/>
</dbReference>
<keyword evidence="3 4" id="KW-1015">Disulfide bond</keyword>
<evidence type="ECO:0000259" key="7">
    <source>
        <dbReference type="PROSITE" id="PS50025"/>
    </source>
</evidence>
<dbReference type="Gene3D" id="2.60.120.200">
    <property type="match status" value="3"/>
</dbReference>